<keyword evidence="2" id="KW-1185">Reference proteome</keyword>
<dbReference type="InParanoid" id="A0A317ZKC0"/>
<proteinExistence type="predicted"/>
<accession>A0A317ZKC0</accession>
<reference evidence="1 2" key="1">
    <citation type="submission" date="2018-05" db="EMBL/GenBank/DDBJ databases">
        <title>Coraliomargarita sinensis sp. nov., isolated from a marine solar saltern.</title>
        <authorList>
            <person name="Zhou L.Y."/>
        </authorList>
    </citation>
    <scope>NUCLEOTIDE SEQUENCE [LARGE SCALE GENOMIC DNA]</scope>
    <source>
        <strain evidence="1 2">WN38</strain>
    </source>
</reference>
<dbReference type="AlphaFoldDB" id="A0A317ZKC0"/>
<evidence type="ECO:0000313" key="2">
    <source>
        <dbReference type="Proteomes" id="UP000247099"/>
    </source>
</evidence>
<organism evidence="1 2">
    <name type="scientific">Coraliomargarita sinensis</name>
    <dbReference type="NCBI Taxonomy" id="2174842"/>
    <lineage>
        <taxon>Bacteria</taxon>
        <taxon>Pseudomonadati</taxon>
        <taxon>Verrucomicrobiota</taxon>
        <taxon>Opitutia</taxon>
        <taxon>Puniceicoccales</taxon>
        <taxon>Coraliomargaritaceae</taxon>
        <taxon>Coraliomargarita</taxon>
    </lineage>
</organism>
<name>A0A317ZKC0_9BACT</name>
<gene>
    <name evidence="1" type="ORF">DDZ13_06895</name>
</gene>
<protein>
    <submittedName>
        <fullName evidence="1">Uncharacterized protein</fullName>
    </submittedName>
</protein>
<evidence type="ECO:0000313" key="1">
    <source>
        <dbReference type="EMBL" id="PXA04259.1"/>
    </source>
</evidence>
<dbReference type="EMBL" id="QHJQ01000004">
    <property type="protein sequence ID" value="PXA04259.1"/>
    <property type="molecule type" value="Genomic_DNA"/>
</dbReference>
<sequence>MSKKSKAERRAIVKELQRKEEEEKPQRWGRNRSLTLINVNERLKVNPCVYEVKHSTMGLHLTRLDYI</sequence>
<dbReference type="Proteomes" id="UP000247099">
    <property type="component" value="Unassembled WGS sequence"/>
</dbReference>
<comment type="caution">
    <text evidence="1">The sequence shown here is derived from an EMBL/GenBank/DDBJ whole genome shotgun (WGS) entry which is preliminary data.</text>
</comment>